<feature type="region of interest" description="Disordered" evidence="7">
    <location>
        <begin position="115"/>
        <end position="139"/>
    </location>
</feature>
<reference evidence="8" key="2">
    <citation type="submission" date="2020-09" db="EMBL/GenBank/DDBJ databases">
        <authorList>
            <person name="Sun Q."/>
            <person name="Ohkuma M."/>
        </authorList>
    </citation>
    <scope>NUCLEOTIDE SEQUENCE</scope>
    <source>
        <strain evidence="8">JCM 4335</strain>
    </source>
</reference>
<comment type="caution">
    <text evidence="8">The sequence shown here is derived from an EMBL/GenBank/DDBJ whole genome shotgun (WGS) entry which is preliminary data.</text>
</comment>
<name>A0A918B4X9_9ACTN</name>
<evidence type="ECO:0000256" key="7">
    <source>
        <dbReference type="SAM" id="MobiDB-lite"/>
    </source>
</evidence>
<comment type="cofactor">
    <cofactor evidence="1">
        <name>Mg(2+)</name>
        <dbReference type="ChEBI" id="CHEBI:18420"/>
    </cofactor>
</comment>
<dbReference type="PANTHER" id="PTHR12001:SF85">
    <property type="entry name" value="SHORT CHAIN ISOPRENYL DIPHOSPHATE SYNTHASE"/>
    <property type="match status" value="1"/>
</dbReference>
<dbReference type="GO" id="GO:0008299">
    <property type="term" value="P:isoprenoid biosynthetic process"/>
    <property type="evidence" value="ECO:0007669"/>
    <property type="project" value="InterPro"/>
</dbReference>
<dbReference type="GO" id="GO:0046872">
    <property type="term" value="F:metal ion binding"/>
    <property type="evidence" value="ECO:0007669"/>
    <property type="project" value="UniProtKB-KW"/>
</dbReference>
<sequence length="357" mass="38899">MTAHAPVEQDDSRLSAAQREAFEHLMAATERRLRDFLSDELATWTGTDPRAGTPVEAITRLVESGGKRLRPAFCVAGYLAGGGGPEGYDGVVSAAAALEVLHACALIHDDVMDQSDQRRGGPTAHVHHTGVHRRRGWQGDPERYGENVAILAGDLALIYSDRLMADAPATVLGLWSELRSELIIGQYMDVLAAAEFSADPQLARWIAVAKSGHYTIHRPLALGARLAGRTDLAAPFQEYGITVGEAFQLRDDLMDAFGTSEASGKPAGLDFDRHKMTLLMGLAMERDPRVRELFLDPSYGPEVLRALLVDNGVRDDVEDHIGQLVQKGCEALAEASLDDRWRGELRAMAHGVAFRDR</sequence>
<evidence type="ECO:0000256" key="2">
    <source>
        <dbReference type="ARBA" id="ARBA00006706"/>
    </source>
</evidence>
<dbReference type="EMBL" id="BMSV01000006">
    <property type="protein sequence ID" value="GGQ14008.1"/>
    <property type="molecule type" value="Genomic_DNA"/>
</dbReference>
<evidence type="ECO:0000256" key="3">
    <source>
        <dbReference type="ARBA" id="ARBA00022679"/>
    </source>
</evidence>
<evidence type="ECO:0000313" key="8">
    <source>
        <dbReference type="EMBL" id="GGQ14008.1"/>
    </source>
</evidence>
<dbReference type="PROSITE" id="PS00444">
    <property type="entry name" value="POLYPRENYL_SYNTHASE_2"/>
    <property type="match status" value="1"/>
</dbReference>
<evidence type="ECO:0000256" key="1">
    <source>
        <dbReference type="ARBA" id="ARBA00001946"/>
    </source>
</evidence>
<evidence type="ECO:0000256" key="5">
    <source>
        <dbReference type="ARBA" id="ARBA00022842"/>
    </source>
</evidence>
<dbReference type="SUPFAM" id="SSF48576">
    <property type="entry name" value="Terpenoid synthases"/>
    <property type="match status" value="1"/>
</dbReference>
<keyword evidence="4" id="KW-0479">Metal-binding</keyword>
<dbReference type="CDD" id="cd00685">
    <property type="entry name" value="Trans_IPPS_HT"/>
    <property type="match status" value="1"/>
</dbReference>
<evidence type="ECO:0000256" key="4">
    <source>
        <dbReference type="ARBA" id="ARBA00022723"/>
    </source>
</evidence>
<dbReference type="InterPro" id="IPR008949">
    <property type="entry name" value="Isoprenoid_synthase_dom_sf"/>
</dbReference>
<evidence type="ECO:0000313" key="9">
    <source>
        <dbReference type="Proteomes" id="UP000654123"/>
    </source>
</evidence>
<keyword evidence="5" id="KW-0460">Magnesium</keyword>
<protein>
    <submittedName>
        <fullName evidence="8">Geranylgeranyl pyrophosphate synthase</fullName>
    </submittedName>
</protein>
<dbReference type="PANTHER" id="PTHR12001">
    <property type="entry name" value="GERANYLGERANYL PYROPHOSPHATE SYNTHASE"/>
    <property type="match status" value="1"/>
</dbReference>
<organism evidence="8 9">
    <name type="scientific">Streptomyces roseolilacinus</name>
    <dbReference type="NCBI Taxonomy" id="66904"/>
    <lineage>
        <taxon>Bacteria</taxon>
        <taxon>Bacillati</taxon>
        <taxon>Actinomycetota</taxon>
        <taxon>Actinomycetes</taxon>
        <taxon>Kitasatosporales</taxon>
        <taxon>Streptomycetaceae</taxon>
        <taxon>Streptomyces</taxon>
    </lineage>
</organism>
<dbReference type="Proteomes" id="UP000654123">
    <property type="component" value="Unassembled WGS sequence"/>
</dbReference>
<accession>A0A918B4X9</accession>
<dbReference type="RefSeq" id="WP_189535019.1">
    <property type="nucleotide sequence ID" value="NZ_BMSV01000006.1"/>
</dbReference>
<dbReference type="SFLD" id="SFLDS00005">
    <property type="entry name" value="Isoprenoid_Synthase_Type_I"/>
    <property type="match status" value="1"/>
</dbReference>
<dbReference type="GO" id="GO:0004659">
    <property type="term" value="F:prenyltransferase activity"/>
    <property type="evidence" value="ECO:0007669"/>
    <property type="project" value="InterPro"/>
</dbReference>
<gene>
    <name evidence="8" type="ORF">GCM10010249_36130</name>
</gene>
<dbReference type="Pfam" id="PF00348">
    <property type="entry name" value="polyprenyl_synt"/>
    <property type="match status" value="1"/>
</dbReference>
<comment type="similarity">
    <text evidence="2 6">Belongs to the FPP/GGPP synthase family.</text>
</comment>
<evidence type="ECO:0000256" key="6">
    <source>
        <dbReference type="RuleBase" id="RU004466"/>
    </source>
</evidence>
<dbReference type="AlphaFoldDB" id="A0A918B4X9"/>
<dbReference type="Gene3D" id="1.10.600.10">
    <property type="entry name" value="Farnesyl Diphosphate Synthase"/>
    <property type="match status" value="1"/>
</dbReference>
<dbReference type="PROSITE" id="PS00723">
    <property type="entry name" value="POLYPRENYL_SYNTHASE_1"/>
    <property type="match status" value="1"/>
</dbReference>
<proteinExistence type="inferred from homology"/>
<feature type="compositionally biased region" description="Basic residues" evidence="7">
    <location>
        <begin position="125"/>
        <end position="136"/>
    </location>
</feature>
<dbReference type="InterPro" id="IPR000092">
    <property type="entry name" value="Polyprenyl_synt"/>
</dbReference>
<keyword evidence="9" id="KW-1185">Reference proteome</keyword>
<keyword evidence="3 6" id="KW-0808">Transferase</keyword>
<reference evidence="8" key="1">
    <citation type="journal article" date="2014" name="Int. J. Syst. Evol. Microbiol.">
        <title>Complete genome sequence of Corynebacterium casei LMG S-19264T (=DSM 44701T), isolated from a smear-ripened cheese.</title>
        <authorList>
            <consortium name="US DOE Joint Genome Institute (JGI-PGF)"/>
            <person name="Walter F."/>
            <person name="Albersmeier A."/>
            <person name="Kalinowski J."/>
            <person name="Ruckert C."/>
        </authorList>
    </citation>
    <scope>NUCLEOTIDE SEQUENCE</scope>
    <source>
        <strain evidence="8">JCM 4335</strain>
    </source>
</reference>
<dbReference type="InterPro" id="IPR033749">
    <property type="entry name" value="Polyprenyl_synt_CS"/>
</dbReference>